<dbReference type="RefSeq" id="XP_002788448.1">
    <property type="nucleotide sequence ID" value="XM_002788402.1"/>
</dbReference>
<sequence length="54" mass="6219">MSKTIGASSQPSDEAFIREVLRTWDGSKQRRRRAKRPEPVSKKPRKEIRSGPLI</sequence>
<evidence type="ECO:0000313" key="4">
    <source>
        <dbReference type="Proteomes" id="UP000007800"/>
    </source>
</evidence>
<gene>
    <name evidence="2" type="ORF">Pmar_PMAR022078</name>
    <name evidence="3" type="ORF">Pmar_PMAR026312</name>
</gene>
<dbReference type="EMBL" id="GG670637">
    <property type="protein sequence ID" value="EER20244.1"/>
    <property type="molecule type" value="Genomic_DNA"/>
</dbReference>
<dbReference type="EMBL" id="GG684426">
    <property type="protein sequence ID" value="EER01131.1"/>
    <property type="molecule type" value="Genomic_DNA"/>
</dbReference>
<evidence type="ECO:0000313" key="2">
    <source>
        <dbReference type="EMBL" id="EER01131.1"/>
    </source>
</evidence>
<proteinExistence type="predicted"/>
<evidence type="ECO:0000256" key="1">
    <source>
        <dbReference type="SAM" id="MobiDB-lite"/>
    </source>
</evidence>
<reference evidence="3 4" key="1">
    <citation type="submission" date="2008-07" db="EMBL/GenBank/DDBJ databases">
        <authorList>
            <person name="El-Sayed N."/>
            <person name="Caler E."/>
            <person name="Inman J."/>
            <person name="Amedeo P."/>
            <person name="Hass B."/>
            <person name="Wortman J."/>
        </authorList>
    </citation>
    <scope>NUCLEOTIDE SEQUENCE [LARGE SCALE GENOMIC DNA]</scope>
    <source>
        <strain evidence="3">ATCC 50983</strain>
        <strain evidence="4">ATCC 50983 / TXsc</strain>
    </source>
</reference>
<name>C5K5K0_PERM5</name>
<keyword evidence="4" id="KW-1185">Reference proteome</keyword>
<dbReference type="GeneID" id="9053785"/>
<feature type="non-terminal residue" evidence="3">
    <location>
        <position position="54"/>
    </location>
</feature>
<organism evidence="4">
    <name type="scientific">Perkinsus marinus (strain ATCC 50983 / TXsc)</name>
    <dbReference type="NCBI Taxonomy" id="423536"/>
    <lineage>
        <taxon>Eukaryota</taxon>
        <taxon>Sar</taxon>
        <taxon>Alveolata</taxon>
        <taxon>Perkinsozoa</taxon>
        <taxon>Perkinsea</taxon>
        <taxon>Perkinsida</taxon>
        <taxon>Perkinsidae</taxon>
        <taxon>Perkinsus</taxon>
    </lineage>
</organism>
<evidence type="ECO:0000313" key="3">
    <source>
        <dbReference type="EMBL" id="EER20244.1"/>
    </source>
</evidence>
<dbReference type="AlphaFoldDB" id="C5K5K0"/>
<dbReference type="Proteomes" id="UP000007800">
    <property type="component" value="Unassembled WGS sequence"/>
</dbReference>
<dbReference type="RefSeq" id="XP_002768413.1">
    <property type="nucleotide sequence ID" value="XM_002768367.1"/>
</dbReference>
<dbReference type="GeneID" id="9057973"/>
<feature type="region of interest" description="Disordered" evidence="1">
    <location>
        <begin position="21"/>
        <end position="54"/>
    </location>
</feature>
<accession>C5K5K0</accession>
<protein>
    <submittedName>
        <fullName evidence="3">Uncharacterized protein</fullName>
    </submittedName>
</protein>